<dbReference type="Gene3D" id="3.40.50.2000">
    <property type="entry name" value="Glycogen Phosphorylase B"/>
    <property type="match status" value="2"/>
</dbReference>
<dbReference type="InterPro" id="IPR028098">
    <property type="entry name" value="Glyco_trans_4-like_N"/>
</dbReference>
<dbReference type="PANTHER" id="PTHR45947">
    <property type="entry name" value="SULFOQUINOVOSYL TRANSFERASE SQD2"/>
    <property type="match status" value="1"/>
</dbReference>
<comment type="caution">
    <text evidence="3">The sequence shown here is derived from an EMBL/GenBank/DDBJ whole genome shotgun (WGS) entry which is preliminary data.</text>
</comment>
<accession>A0ABW1UP22</accession>
<dbReference type="SUPFAM" id="SSF53756">
    <property type="entry name" value="UDP-Glycosyltransferase/glycogen phosphorylase"/>
    <property type="match status" value="1"/>
</dbReference>
<dbReference type="InterPro" id="IPR050194">
    <property type="entry name" value="Glycosyltransferase_grp1"/>
</dbReference>
<reference evidence="4" key="1">
    <citation type="journal article" date="2019" name="Int. J. Syst. Evol. Microbiol.">
        <title>The Global Catalogue of Microorganisms (GCM) 10K type strain sequencing project: providing services to taxonomists for standard genome sequencing and annotation.</title>
        <authorList>
            <consortium name="The Broad Institute Genomics Platform"/>
            <consortium name="The Broad Institute Genome Sequencing Center for Infectious Disease"/>
            <person name="Wu L."/>
            <person name="Ma J."/>
        </authorList>
    </citation>
    <scope>NUCLEOTIDE SEQUENCE [LARGE SCALE GENOMIC DNA]</scope>
    <source>
        <strain evidence="4">CCM 8897</strain>
    </source>
</reference>
<gene>
    <name evidence="3" type="ORF">ACFQHW_07790</name>
</gene>
<dbReference type="RefSeq" id="WP_125602036.1">
    <property type="nucleotide sequence ID" value="NZ_JBHSSM010000018.1"/>
</dbReference>
<organism evidence="3 4">
    <name type="scientific">Lapidilactobacillus achengensis</name>
    <dbReference type="NCBI Taxonomy" id="2486000"/>
    <lineage>
        <taxon>Bacteria</taxon>
        <taxon>Bacillati</taxon>
        <taxon>Bacillota</taxon>
        <taxon>Bacilli</taxon>
        <taxon>Lactobacillales</taxon>
        <taxon>Lactobacillaceae</taxon>
        <taxon>Lapidilactobacillus</taxon>
    </lineage>
</organism>
<keyword evidence="4" id="KW-1185">Reference proteome</keyword>
<name>A0ABW1UP22_9LACO</name>
<proteinExistence type="predicted"/>
<protein>
    <submittedName>
        <fullName evidence="3">Glycosyltransferase family 4 protein</fullName>
    </submittedName>
</protein>
<dbReference type="EMBL" id="JBHSSM010000018">
    <property type="protein sequence ID" value="MFC6315461.1"/>
    <property type="molecule type" value="Genomic_DNA"/>
</dbReference>
<feature type="domain" description="Glycosyl transferase family 1" evidence="1">
    <location>
        <begin position="197"/>
        <end position="316"/>
    </location>
</feature>
<dbReference type="Pfam" id="PF00534">
    <property type="entry name" value="Glycos_transf_1"/>
    <property type="match status" value="1"/>
</dbReference>
<dbReference type="InterPro" id="IPR001296">
    <property type="entry name" value="Glyco_trans_1"/>
</dbReference>
<dbReference type="Pfam" id="PF13439">
    <property type="entry name" value="Glyco_transf_4"/>
    <property type="match status" value="1"/>
</dbReference>
<dbReference type="CDD" id="cd03817">
    <property type="entry name" value="GT4_UGDG-like"/>
    <property type="match status" value="1"/>
</dbReference>
<evidence type="ECO:0000259" key="1">
    <source>
        <dbReference type="Pfam" id="PF00534"/>
    </source>
</evidence>
<feature type="domain" description="Glycosyltransferase subfamily 4-like N-terminal" evidence="2">
    <location>
        <begin position="14"/>
        <end position="182"/>
    </location>
</feature>
<evidence type="ECO:0000313" key="3">
    <source>
        <dbReference type="EMBL" id="MFC6315461.1"/>
    </source>
</evidence>
<dbReference type="PANTHER" id="PTHR45947:SF3">
    <property type="entry name" value="SULFOQUINOVOSYL TRANSFERASE SQD2"/>
    <property type="match status" value="1"/>
</dbReference>
<evidence type="ECO:0000259" key="2">
    <source>
        <dbReference type="Pfam" id="PF13439"/>
    </source>
</evidence>
<dbReference type="Proteomes" id="UP001596310">
    <property type="component" value="Unassembled WGS sequence"/>
</dbReference>
<evidence type="ECO:0000313" key="4">
    <source>
        <dbReference type="Proteomes" id="UP001596310"/>
    </source>
</evidence>
<sequence length="405" mass="45776">MNIGMFTDTYFPQVSGVATSIRTLKEDLERKGHHVYIFTTTDPGVDPEEVEPNVFRFASVPFISFTDRRIAVRGVFHALEVAKELDLDLVHTQTEFSMGWIGKFVAKNLKIPCVHTYHTMYEDYLHYVMNGKLLRPYHVKQFIRGFVTHMDGVVAPSERVTETLRRYGIKIPIRVIPTGVDIRALDQAHPQDVAQLRTALNYSEDTPVLMSLSRVAPEKKIDQILQTLPALLADFPDLRFLVVGDGPGREDLETLAASLGVASAVDFVGEINHDQIAPYYQLANLFVSASDTESQGLTYIEAMAAGLKCVVRSGEYTDDLFDSPDIGTTFRDLNEMKLQVSNYLCHPHAFLDPEPRQRKLYNISADHFGDQVMAFYQDATDNYHLMNLNRLSVTGHVSERSEERL</sequence>